<evidence type="ECO:0000313" key="2">
    <source>
        <dbReference type="EMBL" id="MTD17436.1"/>
    </source>
</evidence>
<protein>
    <recommendedName>
        <fullName evidence="4">DedA family protein</fullName>
    </recommendedName>
</protein>
<dbReference type="AlphaFoldDB" id="A0A7K1FTF2"/>
<evidence type="ECO:0000313" key="3">
    <source>
        <dbReference type="Proteomes" id="UP000460221"/>
    </source>
</evidence>
<gene>
    <name evidence="2" type="ORF">GIS00_26235</name>
</gene>
<name>A0A7K1FTF2_9ACTN</name>
<sequence length="199" mass="19511">MLTDLLAGLPTSPVVLVVVALLVAEAALLVGVLLPGSSAVLLLGAAGSGSGVPAPVLAVIAALASVTGGLVAGRLGRRSPLPPRLLVHVPPRWVGGRPAGALIASAQALGGARTVLPRIWAAGGLSPARWLMIAGPAALAWAGLWTWLGASAVAVPAALEPALLGGGLLVVVALVLRRRAAGRRHAASPAPTPEAVPIG</sequence>
<keyword evidence="3" id="KW-1185">Reference proteome</keyword>
<dbReference type="RefSeq" id="WP_154771435.1">
    <property type="nucleotide sequence ID" value="NZ_WLYK01000020.1"/>
</dbReference>
<proteinExistence type="predicted"/>
<keyword evidence="1" id="KW-0812">Transmembrane</keyword>
<dbReference type="EMBL" id="WLYK01000020">
    <property type="protein sequence ID" value="MTD17436.1"/>
    <property type="molecule type" value="Genomic_DNA"/>
</dbReference>
<reference evidence="2 3" key="1">
    <citation type="submission" date="2019-11" db="EMBL/GenBank/DDBJ databases">
        <authorList>
            <person name="Jiang L.-Q."/>
        </authorList>
    </citation>
    <scope>NUCLEOTIDE SEQUENCE [LARGE SCALE GENOMIC DNA]</scope>
    <source>
        <strain evidence="2 3">YIM 132087</strain>
    </source>
</reference>
<accession>A0A7K1FTF2</accession>
<evidence type="ECO:0008006" key="4">
    <source>
        <dbReference type="Google" id="ProtNLM"/>
    </source>
</evidence>
<feature type="transmembrane region" description="Helical" evidence="1">
    <location>
        <begin position="128"/>
        <end position="148"/>
    </location>
</feature>
<evidence type="ECO:0000256" key="1">
    <source>
        <dbReference type="SAM" id="Phobius"/>
    </source>
</evidence>
<feature type="transmembrane region" description="Helical" evidence="1">
    <location>
        <begin position="154"/>
        <end position="176"/>
    </location>
</feature>
<dbReference type="Proteomes" id="UP000460221">
    <property type="component" value="Unassembled WGS sequence"/>
</dbReference>
<feature type="transmembrane region" description="Helical" evidence="1">
    <location>
        <begin position="12"/>
        <end position="34"/>
    </location>
</feature>
<organism evidence="2 3">
    <name type="scientific">Nakamurella alba</name>
    <dbReference type="NCBI Taxonomy" id="2665158"/>
    <lineage>
        <taxon>Bacteria</taxon>
        <taxon>Bacillati</taxon>
        <taxon>Actinomycetota</taxon>
        <taxon>Actinomycetes</taxon>
        <taxon>Nakamurellales</taxon>
        <taxon>Nakamurellaceae</taxon>
        <taxon>Nakamurella</taxon>
    </lineage>
</organism>
<comment type="caution">
    <text evidence="2">The sequence shown here is derived from an EMBL/GenBank/DDBJ whole genome shotgun (WGS) entry which is preliminary data.</text>
</comment>
<keyword evidence="1" id="KW-1133">Transmembrane helix</keyword>
<feature type="transmembrane region" description="Helical" evidence="1">
    <location>
        <begin position="54"/>
        <end position="75"/>
    </location>
</feature>
<keyword evidence="1" id="KW-0472">Membrane</keyword>